<dbReference type="InterPro" id="IPR000795">
    <property type="entry name" value="T_Tr_GTP-bd_dom"/>
</dbReference>
<dbReference type="InterPro" id="IPR047041">
    <property type="entry name" value="BipA_GTP-bd_dom"/>
</dbReference>
<keyword evidence="2 4" id="KW-0342">GTP-binding</keyword>
<dbReference type="CDD" id="cd03710">
    <property type="entry name" value="BipA_TypA_C"/>
    <property type="match status" value="1"/>
</dbReference>
<dbReference type="EC" id="3.6.5.-" evidence="4"/>
<dbReference type="GO" id="GO:0009409">
    <property type="term" value="P:response to cold"/>
    <property type="evidence" value="ECO:0007669"/>
    <property type="project" value="UniProtKB-ARBA"/>
</dbReference>
<dbReference type="InterPro" id="IPR047043">
    <property type="entry name" value="BipA_III"/>
</dbReference>
<dbReference type="EMBL" id="FQXM01000002">
    <property type="protein sequence ID" value="SHH16592.1"/>
    <property type="molecule type" value="Genomic_DNA"/>
</dbReference>
<dbReference type="SUPFAM" id="SSF54980">
    <property type="entry name" value="EF-G C-terminal domain-like"/>
    <property type="match status" value="2"/>
</dbReference>
<dbReference type="Pfam" id="PF00009">
    <property type="entry name" value="GTP_EFTU"/>
    <property type="match status" value="1"/>
</dbReference>
<comment type="catalytic activity">
    <reaction evidence="3 4">
        <text>GTP + H2O = GDP + phosphate + H(+)</text>
        <dbReference type="Rhea" id="RHEA:19669"/>
        <dbReference type="ChEBI" id="CHEBI:15377"/>
        <dbReference type="ChEBI" id="CHEBI:15378"/>
        <dbReference type="ChEBI" id="CHEBI:37565"/>
        <dbReference type="ChEBI" id="CHEBI:43474"/>
        <dbReference type="ChEBI" id="CHEBI:58189"/>
    </reaction>
</comment>
<dbReference type="FunFam" id="2.40.50.250:FF:000001">
    <property type="entry name" value="GTP-binding protein TypA"/>
    <property type="match status" value="1"/>
</dbReference>
<comment type="similarity">
    <text evidence="4">Belongs to the TRAFAC class translation factor GTPase superfamily. Classic translation factor GTPase family. BipA subfamily.</text>
</comment>
<dbReference type="NCBIfam" id="TIGR01394">
    <property type="entry name" value="TypA_BipA"/>
    <property type="match status" value="1"/>
</dbReference>
<dbReference type="CDD" id="cd16263">
    <property type="entry name" value="BipA_III"/>
    <property type="match status" value="1"/>
</dbReference>
<accession>A0A1M5QR96</accession>
<feature type="binding site" evidence="4">
    <location>
        <begin position="132"/>
        <end position="135"/>
    </location>
    <ligand>
        <name>GTP</name>
        <dbReference type="ChEBI" id="CHEBI:37565"/>
    </ligand>
</feature>
<evidence type="ECO:0000259" key="5">
    <source>
        <dbReference type="PROSITE" id="PS51722"/>
    </source>
</evidence>
<dbReference type="Pfam" id="PF03144">
    <property type="entry name" value="GTP_EFTU_D2"/>
    <property type="match status" value="1"/>
</dbReference>
<dbReference type="InterPro" id="IPR006298">
    <property type="entry name" value="BipA"/>
</dbReference>
<comment type="subcellular location">
    <subcellularLocation>
        <location evidence="4">Cytoplasm</location>
    </subcellularLocation>
    <text evidence="4">Binds to ribosomes.</text>
</comment>
<dbReference type="PROSITE" id="PS51722">
    <property type="entry name" value="G_TR_2"/>
    <property type="match status" value="1"/>
</dbReference>
<dbReference type="CDD" id="cd01891">
    <property type="entry name" value="TypA_BipA"/>
    <property type="match status" value="1"/>
</dbReference>
<name>A0A1M5QR96_9CLOT</name>
<dbReference type="FunFam" id="3.30.70.240:FF:000002">
    <property type="entry name" value="GTP-binding protein TypA"/>
    <property type="match status" value="1"/>
</dbReference>
<dbReference type="InterPro" id="IPR000640">
    <property type="entry name" value="EFG_V-like"/>
</dbReference>
<protein>
    <recommendedName>
        <fullName evidence="4">Large ribosomal subunit assembly factor BipA</fullName>
        <ecNumber evidence="4">3.6.5.-</ecNumber>
    </recommendedName>
    <alternativeName>
        <fullName evidence="4">GTP-binding protein BipA</fullName>
    </alternativeName>
</protein>
<keyword evidence="4" id="KW-0963">Cytoplasm</keyword>
<dbReference type="OrthoDB" id="9801591at2"/>
<dbReference type="InterPro" id="IPR009000">
    <property type="entry name" value="Transl_B-barrel_sf"/>
</dbReference>
<dbReference type="STRING" id="1121316.SAMN02745207_00251"/>
<dbReference type="GO" id="GO:0005525">
    <property type="term" value="F:GTP binding"/>
    <property type="evidence" value="ECO:0007669"/>
    <property type="project" value="UniProtKB-UniRule"/>
</dbReference>
<dbReference type="InterPro" id="IPR031157">
    <property type="entry name" value="G_TR_CS"/>
</dbReference>
<comment type="subunit">
    <text evidence="4">Monomer.</text>
</comment>
<dbReference type="InterPro" id="IPR004161">
    <property type="entry name" value="EFTu-like_2"/>
</dbReference>
<dbReference type="InterPro" id="IPR048876">
    <property type="entry name" value="BipA_C"/>
</dbReference>
<dbReference type="Pfam" id="PF21018">
    <property type="entry name" value="BipA_C"/>
    <property type="match status" value="1"/>
</dbReference>
<dbReference type="GO" id="GO:0005829">
    <property type="term" value="C:cytosol"/>
    <property type="evidence" value="ECO:0007669"/>
    <property type="project" value="TreeGrafter"/>
</dbReference>
<dbReference type="GO" id="GO:1990904">
    <property type="term" value="C:ribonucleoprotein complex"/>
    <property type="evidence" value="ECO:0007669"/>
    <property type="project" value="TreeGrafter"/>
</dbReference>
<dbReference type="SUPFAM" id="SSF52540">
    <property type="entry name" value="P-loop containing nucleoside triphosphate hydrolases"/>
    <property type="match status" value="1"/>
</dbReference>
<evidence type="ECO:0000313" key="6">
    <source>
        <dbReference type="EMBL" id="SHH16592.1"/>
    </source>
</evidence>
<dbReference type="PRINTS" id="PR00315">
    <property type="entry name" value="ELONGATNFCT"/>
</dbReference>
<evidence type="ECO:0000256" key="3">
    <source>
        <dbReference type="ARBA" id="ARBA00048548"/>
    </source>
</evidence>
<dbReference type="InterPro" id="IPR042116">
    <property type="entry name" value="TypA/BipA_C"/>
</dbReference>
<dbReference type="Gene3D" id="2.40.50.250">
    <property type="entry name" value="bipa protein"/>
    <property type="match status" value="1"/>
</dbReference>
<dbReference type="FunFam" id="3.30.70.870:FF:000003">
    <property type="entry name" value="GTP-binding protein TypA"/>
    <property type="match status" value="1"/>
</dbReference>
<organism evidence="6 7">
    <name type="scientific">Clostridium grantii DSM 8605</name>
    <dbReference type="NCBI Taxonomy" id="1121316"/>
    <lineage>
        <taxon>Bacteria</taxon>
        <taxon>Bacillati</taxon>
        <taxon>Bacillota</taxon>
        <taxon>Clostridia</taxon>
        <taxon>Eubacteriales</taxon>
        <taxon>Clostridiaceae</taxon>
        <taxon>Clostridium</taxon>
    </lineage>
</organism>
<dbReference type="PANTHER" id="PTHR42908:SF8">
    <property type="entry name" value="TR-TYPE G DOMAIN-CONTAINING PROTEIN"/>
    <property type="match status" value="1"/>
</dbReference>
<dbReference type="NCBIfam" id="TIGR00231">
    <property type="entry name" value="small_GTP"/>
    <property type="match status" value="1"/>
</dbReference>
<dbReference type="Pfam" id="PF00679">
    <property type="entry name" value="EFG_C"/>
    <property type="match status" value="1"/>
</dbReference>
<keyword evidence="4" id="KW-0378">Hydrolase</keyword>
<feature type="binding site" evidence="4">
    <location>
        <begin position="19"/>
        <end position="24"/>
    </location>
    <ligand>
        <name>GTP</name>
        <dbReference type="ChEBI" id="CHEBI:37565"/>
    </ligand>
</feature>
<dbReference type="InterPro" id="IPR035651">
    <property type="entry name" value="BipA_V"/>
</dbReference>
<dbReference type="Gene3D" id="2.40.30.10">
    <property type="entry name" value="Translation factors"/>
    <property type="match status" value="1"/>
</dbReference>
<dbReference type="InterPro" id="IPR027417">
    <property type="entry name" value="P-loop_NTPase"/>
</dbReference>
<dbReference type="InterPro" id="IPR047042">
    <property type="entry name" value="BipA_II"/>
</dbReference>
<feature type="domain" description="Tr-type G" evidence="5">
    <location>
        <begin position="7"/>
        <end position="202"/>
    </location>
</feature>
<dbReference type="GO" id="GO:0019843">
    <property type="term" value="F:rRNA binding"/>
    <property type="evidence" value="ECO:0007669"/>
    <property type="project" value="UniProtKB-KW"/>
</dbReference>
<dbReference type="FunFam" id="2.40.30.10:FF:000016">
    <property type="entry name" value="GTP-binding protein TypA"/>
    <property type="match status" value="1"/>
</dbReference>
<sequence length="607" mass="68089">MNNITRNDIRNIAIIAHVDHGKTTLVDALLKQSHTFRENEVVEDRVMDSNALEKERGITILSKNTSLNYEGVKINIVDTPGHADFGGEVERVLRMVDSVLLLVDANEGAMPQTKFVLKKALELKLEPIVCINKIDKPSARCEEVVDEIFDLFVELGAEDEQLDFEVVYCSAKNGFAKFELEDESTDMDPLFKTIISNVAPPTGEIDKPFQMLVTTIDYNEYVGRIAVGKIERGSVKKNQAVAVLNIDKHDKNMKVSGLYAYEGLKRVEVMEAKLGDIVALSGISNINIGDTICDNAEPEALDFVKIDEPTLNMNFIVNNSPFAGTEGDFVTSRHLRDRLFKELETNVSLKVEETDSADSFKVSGRGELHLSILIETMRREGYEFQVSKPNVIFHEIDNRKYEPVELLTVDVPEEFMGVVIEKLGPRKAEMLNMSSAVNGYSRLEFKIPARGLIGYRNEFLTDTKGNGIMNHIFEAYEPYKGDIPGRNRGSLVVFEQGEAVPYGLFNAQDRGRLFLKPGTKVYEGMIAGECSRADDIEVNVCKKKQLTNTRSSGADDALKLVSALELSLEQCLEFIADDELVEITPQTIRMRKRILNSVERKRVSKKK</sequence>
<dbReference type="PANTHER" id="PTHR42908">
    <property type="entry name" value="TRANSLATION ELONGATION FACTOR-RELATED"/>
    <property type="match status" value="1"/>
</dbReference>
<dbReference type="GO" id="GO:0010467">
    <property type="term" value="P:gene expression"/>
    <property type="evidence" value="ECO:0007669"/>
    <property type="project" value="UniProtKB-ARBA"/>
</dbReference>
<dbReference type="GO" id="GO:0000027">
    <property type="term" value="P:ribosomal large subunit assembly"/>
    <property type="evidence" value="ECO:0007669"/>
    <property type="project" value="UniProtKB-UniRule"/>
</dbReference>
<dbReference type="GO" id="GO:0043022">
    <property type="term" value="F:ribosome binding"/>
    <property type="evidence" value="ECO:0007669"/>
    <property type="project" value="UniProtKB-UniRule"/>
</dbReference>
<dbReference type="Gene3D" id="3.40.50.300">
    <property type="entry name" value="P-loop containing nucleotide triphosphate hydrolases"/>
    <property type="match status" value="1"/>
</dbReference>
<dbReference type="SMART" id="SM00838">
    <property type="entry name" value="EFG_C"/>
    <property type="match status" value="1"/>
</dbReference>
<dbReference type="FunFam" id="3.40.50.300:FF:000055">
    <property type="entry name" value="GTP-binding protein TypA"/>
    <property type="match status" value="1"/>
</dbReference>
<keyword evidence="4" id="KW-0820">tRNA-binding</keyword>
<proteinExistence type="inferred from homology"/>
<keyword evidence="4" id="KW-0694">RNA-binding</keyword>
<reference evidence="6 7" key="1">
    <citation type="submission" date="2016-11" db="EMBL/GenBank/DDBJ databases">
        <authorList>
            <person name="Jaros S."/>
            <person name="Januszkiewicz K."/>
            <person name="Wedrychowicz H."/>
        </authorList>
    </citation>
    <scope>NUCLEOTIDE SEQUENCE [LARGE SCALE GENOMIC DNA]</scope>
    <source>
        <strain evidence="6 7">DSM 8605</strain>
    </source>
</reference>
<keyword evidence="4" id="KW-0699">rRNA-binding</keyword>
<dbReference type="GO" id="GO:0003924">
    <property type="term" value="F:GTPase activity"/>
    <property type="evidence" value="ECO:0007669"/>
    <property type="project" value="UniProtKB-UniRule"/>
</dbReference>
<dbReference type="RefSeq" id="WP_073336159.1">
    <property type="nucleotide sequence ID" value="NZ_FQXM01000002.1"/>
</dbReference>
<dbReference type="AlphaFoldDB" id="A0A1M5QR96"/>
<keyword evidence="7" id="KW-1185">Reference proteome</keyword>
<dbReference type="PROSITE" id="PS00301">
    <property type="entry name" value="G_TR_1"/>
    <property type="match status" value="1"/>
</dbReference>
<keyword evidence="4" id="KW-0690">Ribosome biogenesis</keyword>
<dbReference type="InterPro" id="IPR035647">
    <property type="entry name" value="EFG_III/V"/>
</dbReference>
<dbReference type="Proteomes" id="UP000184447">
    <property type="component" value="Unassembled WGS sequence"/>
</dbReference>
<evidence type="ECO:0000313" key="7">
    <source>
        <dbReference type="Proteomes" id="UP000184447"/>
    </source>
</evidence>
<dbReference type="CDD" id="cd03691">
    <property type="entry name" value="BipA_TypA_II"/>
    <property type="match status" value="1"/>
</dbReference>
<dbReference type="GO" id="GO:0000049">
    <property type="term" value="F:tRNA binding"/>
    <property type="evidence" value="ECO:0007669"/>
    <property type="project" value="UniProtKB-KW"/>
</dbReference>
<dbReference type="SUPFAM" id="SSF50447">
    <property type="entry name" value="Translation proteins"/>
    <property type="match status" value="1"/>
</dbReference>
<dbReference type="HAMAP" id="MF_00849">
    <property type="entry name" value="BipA"/>
    <property type="match status" value="1"/>
</dbReference>
<dbReference type="InterPro" id="IPR005225">
    <property type="entry name" value="Small_GTP-bd"/>
</dbReference>
<comment type="function">
    <text evidence="4">A 50S ribosomal subunit assembly protein with GTPase activity, required for 50S subunit assembly at low temperatures, may also play a role in translation. Binds GTP and analogs. Binds the 70S ribosome between the 30S and 50S subunits, in a similar position as ribosome-bound EF-G; it contacts a number of ribosomal proteins, both rRNAs and the A-site tRNA.</text>
</comment>
<dbReference type="Gene3D" id="3.30.70.870">
    <property type="entry name" value="Elongation Factor G (Translational Gtpase), domain 3"/>
    <property type="match status" value="1"/>
</dbReference>
<evidence type="ECO:0000256" key="2">
    <source>
        <dbReference type="ARBA" id="ARBA00023134"/>
    </source>
</evidence>
<evidence type="ECO:0000256" key="4">
    <source>
        <dbReference type="HAMAP-Rule" id="MF_00849"/>
    </source>
</evidence>
<evidence type="ECO:0000256" key="1">
    <source>
        <dbReference type="ARBA" id="ARBA00022741"/>
    </source>
</evidence>
<dbReference type="Gene3D" id="3.30.70.240">
    <property type="match status" value="1"/>
</dbReference>
<keyword evidence="1 4" id="KW-0547">Nucleotide-binding</keyword>
<gene>
    <name evidence="4" type="primary">bipA</name>
    <name evidence="6" type="ORF">SAMN02745207_00251</name>
</gene>